<feature type="domain" description="OBG-type G" evidence="6">
    <location>
        <begin position="754"/>
        <end position="1023"/>
    </location>
</feature>
<dbReference type="PROSITE" id="PS51710">
    <property type="entry name" value="G_OBG"/>
    <property type="match status" value="1"/>
</dbReference>
<dbReference type="InterPro" id="IPR006073">
    <property type="entry name" value="GTP-bd"/>
</dbReference>
<dbReference type="FunFam" id="1.10.8.470:FF:000001">
    <property type="entry name" value="GTP-binding protein homolog"/>
    <property type="match status" value="1"/>
</dbReference>
<feature type="transmembrane region" description="Helical" evidence="4">
    <location>
        <begin position="302"/>
        <end position="320"/>
    </location>
</feature>
<evidence type="ECO:0000256" key="5">
    <source>
        <dbReference type="SAM" id="SignalP"/>
    </source>
</evidence>
<organism evidence="7 8">
    <name type="scientific">Verticillium dahliae</name>
    <name type="common">Verticillium wilt</name>
    <dbReference type="NCBI Taxonomy" id="27337"/>
    <lineage>
        <taxon>Eukaryota</taxon>
        <taxon>Fungi</taxon>
        <taxon>Dikarya</taxon>
        <taxon>Ascomycota</taxon>
        <taxon>Pezizomycotina</taxon>
        <taxon>Sordariomycetes</taxon>
        <taxon>Hypocreomycetidae</taxon>
        <taxon>Glomerellales</taxon>
        <taxon>Plectosphaerellaceae</taxon>
        <taxon>Verticillium</taxon>
    </lineage>
</organism>
<feature type="compositionally biased region" description="Low complexity" evidence="3">
    <location>
        <begin position="646"/>
        <end position="656"/>
    </location>
</feature>
<keyword evidence="5" id="KW-0732">Signal</keyword>
<dbReference type="InterPro" id="IPR027417">
    <property type="entry name" value="P-loop_NTPase"/>
</dbReference>
<protein>
    <recommendedName>
        <fullName evidence="6">OBG-type G domain-containing protein</fullName>
    </recommendedName>
</protein>
<dbReference type="Gene3D" id="1.10.8.470">
    <property type="match status" value="1"/>
</dbReference>
<feature type="region of interest" description="Disordered" evidence="3">
    <location>
        <begin position="574"/>
        <end position="663"/>
    </location>
</feature>
<dbReference type="PRINTS" id="PR00326">
    <property type="entry name" value="GTP1OBG"/>
</dbReference>
<feature type="chain" id="PRO_5019436206" description="OBG-type G domain-containing protein" evidence="5">
    <location>
        <begin position="19"/>
        <end position="1166"/>
    </location>
</feature>
<dbReference type="InterPro" id="IPR012675">
    <property type="entry name" value="Beta-grasp_dom_sf"/>
</dbReference>
<keyword evidence="2" id="KW-0342">GTP-binding</keyword>
<keyword evidence="1" id="KW-0547">Nucleotide-binding</keyword>
<dbReference type="GO" id="GO:0005525">
    <property type="term" value="F:GTP binding"/>
    <property type="evidence" value="ECO:0007669"/>
    <property type="project" value="UniProtKB-KW"/>
</dbReference>
<gene>
    <name evidence="7" type="ORF">VDGE_00296</name>
</gene>
<feature type="transmembrane region" description="Helical" evidence="4">
    <location>
        <begin position="518"/>
        <end position="545"/>
    </location>
</feature>
<evidence type="ECO:0000256" key="2">
    <source>
        <dbReference type="ARBA" id="ARBA00023134"/>
    </source>
</evidence>
<evidence type="ECO:0000313" key="7">
    <source>
        <dbReference type="EMBL" id="RXG45718.1"/>
    </source>
</evidence>
<accession>A0A444RX26</accession>
<feature type="compositionally biased region" description="Basic and acidic residues" evidence="3">
    <location>
        <begin position="633"/>
        <end position="642"/>
    </location>
</feature>
<dbReference type="InterPro" id="IPR010308">
    <property type="entry name" value="TRP_C"/>
</dbReference>
<dbReference type="Proteomes" id="UP000288725">
    <property type="component" value="Chromosome 2"/>
</dbReference>
<dbReference type="Pfam" id="PF08438">
    <property type="entry name" value="YGR210-like_G4"/>
    <property type="match status" value="1"/>
</dbReference>
<dbReference type="AlphaFoldDB" id="A0A444RX26"/>
<dbReference type="SUPFAM" id="SSF52540">
    <property type="entry name" value="P-loop containing nucleoside triphosphate hydrolases"/>
    <property type="match status" value="1"/>
</dbReference>
<keyword evidence="4" id="KW-0472">Membrane</keyword>
<evidence type="ECO:0000256" key="1">
    <source>
        <dbReference type="ARBA" id="ARBA00022741"/>
    </source>
</evidence>
<proteinExistence type="predicted"/>
<dbReference type="Gene3D" id="3.10.20.30">
    <property type="match status" value="1"/>
</dbReference>
<feature type="transmembrane region" description="Helical" evidence="4">
    <location>
        <begin position="173"/>
        <end position="192"/>
    </location>
</feature>
<keyword evidence="4" id="KW-1133">Transmembrane helix</keyword>
<dbReference type="Pfam" id="PF06011">
    <property type="entry name" value="TRP"/>
    <property type="match status" value="1"/>
</dbReference>
<comment type="caution">
    <text evidence="7">The sequence shown here is derived from an EMBL/GenBank/DDBJ whole genome shotgun (WGS) entry which is preliminary data.</text>
</comment>
<feature type="signal peptide" evidence="5">
    <location>
        <begin position="1"/>
        <end position="18"/>
    </location>
</feature>
<evidence type="ECO:0000256" key="3">
    <source>
        <dbReference type="SAM" id="MobiDB-lite"/>
    </source>
</evidence>
<dbReference type="Pfam" id="PF01926">
    <property type="entry name" value="MMR_HSR1"/>
    <property type="match status" value="1"/>
</dbReference>
<dbReference type="FunFam" id="3.10.20.30:FF:000030">
    <property type="entry name" value="P-loop containing nucleoside triphosphate hydrolase protein"/>
    <property type="match status" value="1"/>
</dbReference>
<dbReference type="PANTHER" id="PTHR23305:SF1">
    <property type="entry name" value="OBG-TYPE G DOMAIN-CONTAINING PROTEIN"/>
    <property type="match status" value="1"/>
</dbReference>
<sequence>MLTHRLGLLSLLVSSVSASYVQYQLCDPASSRVPVPPPQQQLPGISSLSASIETADDGHQHLAWVIDLLIGDEHHCDRQVSNVTVDFTVETLTGTARYEHHVLTTCKPVHQGRYTMVNASSTLVTQDLGRLSPLSTFHSDIYLASAATGDGLVCLQANITPALRPTVSSTLRWAPFGLFLFILAVGILRSCFDRPIRLTADDESDEEARSARPVLPHVGDCLQYLQFIFLTGSLSLWYPGFYRPAVSMLNWYSLFLTGPITHGHVYPGSADGIFEINGTYVGTHGFDLMHQIVGTPATMTTWTNLVIAMVVVVASAAALLECTRLAAPRIGETDMAAQAIVMNHGFQHRVNRVLRVVLSYFTMPLIALSCYQITYAALLPGYHTSLAVLLIVIIIAAFAWLVRQIPARSLGLLVFDSKRYQQVSASTSSDQHGKAFIVVLFVLAFIRGAAVGGLQITPLVQLPMLIACELVLLACILGFQAYPAWSVGTISALSRVVTLALMVAFVPGVADIHVKSAIGYAILLIHSTMLFCGFLGPAVYHLVVLCARHLNASRPEVYGLRELRRRQVSRTDLNRAYVDSPSPAGPDANISGARTPLSNRTLGRPTSTNTQRLETPQMPASHYFRSPRPSSVRSKDSVDLRSKVGSTTQTVSSSSSRGPPRAISPLVNTSVTFGAIVEPKNDSPSYDTIRVVQLLDEINRPRSTANGRGKGVQGGTAEQWIAAAVRANATAKLVCTSWGAQSSREDTDEMPRDPLIGLVGKPSAGKSTTLNSLTDATSKVGNFPFTTIDPQRAIGYLQIPCACARHGVSERCKPNYGSCVEGTRSVPIELLDVAGLVPGAHQGKGLGNKFLDDLRHADALIHVVDASGTVDAEGKETRGYDPSVDIAWLRSEIVAWIKGNLWEKWGSIRRRHVAIKATAVETLQNQFSGYGSTATVVARALDRLGVREPLEEWDEAMVDRVVNAFTDEKFPTVIALNKIDHPDADKNISKIAKMQNPDTIAVCSAISEIFLRKMAKQGYIKYTEGSEFVDTREDLIEQGDPTGGGLKELDEKNRNRIENLKDMVLYRFGSTGVNQVLSKAAGLLGLVPVFPVRNTATFSSGASDSKAVFRDCVLVKKNSTVGDVARKVMGDAPVAFVEGIGGTRVSEDDLVSVGKHDILSFKVGRA</sequence>
<reference evidence="7 8" key="1">
    <citation type="submission" date="2018-12" db="EMBL/GenBank/DDBJ databases">
        <title>Genome of Verticillium dahliae isolate Getta Getta.</title>
        <authorList>
            <person name="Gardiner D.M."/>
        </authorList>
    </citation>
    <scope>NUCLEOTIDE SEQUENCE [LARGE SCALE GENOMIC DNA]</scope>
    <source>
        <strain evidence="7 8">Getta Getta</strain>
    </source>
</reference>
<evidence type="ECO:0000313" key="8">
    <source>
        <dbReference type="Proteomes" id="UP000288725"/>
    </source>
</evidence>
<feature type="transmembrane region" description="Helical" evidence="4">
    <location>
        <begin position="492"/>
        <end position="512"/>
    </location>
</feature>
<evidence type="ECO:0000259" key="6">
    <source>
        <dbReference type="PROSITE" id="PS51710"/>
    </source>
</evidence>
<dbReference type="CDD" id="cd01899">
    <property type="entry name" value="Ygr210"/>
    <property type="match status" value="1"/>
</dbReference>
<dbReference type="GO" id="GO:0005737">
    <property type="term" value="C:cytoplasm"/>
    <property type="evidence" value="ECO:0007669"/>
    <property type="project" value="TreeGrafter"/>
</dbReference>
<dbReference type="GO" id="GO:0016887">
    <property type="term" value="F:ATP hydrolysis activity"/>
    <property type="evidence" value="ECO:0007669"/>
    <property type="project" value="TreeGrafter"/>
</dbReference>
<feature type="transmembrane region" description="Helical" evidence="4">
    <location>
        <begin position="221"/>
        <end position="241"/>
    </location>
</feature>
<feature type="transmembrane region" description="Helical" evidence="4">
    <location>
        <begin position="357"/>
        <end position="378"/>
    </location>
</feature>
<dbReference type="InterPro" id="IPR013646">
    <property type="entry name" value="YGR210-like_G4"/>
</dbReference>
<feature type="transmembrane region" description="Helical" evidence="4">
    <location>
        <begin position="384"/>
        <end position="402"/>
    </location>
</feature>
<dbReference type="InterPro" id="IPR031167">
    <property type="entry name" value="G_OBG"/>
</dbReference>
<name>A0A444RX26_VERDA</name>
<feature type="transmembrane region" description="Helical" evidence="4">
    <location>
        <begin position="435"/>
        <end position="456"/>
    </location>
</feature>
<dbReference type="EMBL" id="RSDZ01000057">
    <property type="protein sequence ID" value="RXG45718.1"/>
    <property type="molecule type" value="Genomic_DNA"/>
</dbReference>
<dbReference type="CDD" id="cd04938">
    <property type="entry name" value="TGS_Obg"/>
    <property type="match status" value="1"/>
</dbReference>
<dbReference type="PANTHER" id="PTHR23305">
    <property type="entry name" value="OBG GTPASE FAMILY"/>
    <property type="match status" value="1"/>
</dbReference>
<feature type="compositionally biased region" description="Polar residues" evidence="3">
    <location>
        <begin position="596"/>
        <end position="614"/>
    </location>
</feature>
<dbReference type="Gene3D" id="3.40.50.300">
    <property type="entry name" value="P-loop containing nucleotide triphosphate hydrolases"/>
    <property type="match status" value="1"/>
</dbReference>
<evidence type="ECO:0000256" key="4">
    <source>
        <dbReference type="SAM" id="Phobius"/>
    </source>
</evidence>
<keyword evidence="4" id="KW-0812">Transmembrane</keyword>